<sequence>MEGLRAEAGGEKYYLAVSRTYLTGAMPTQQAVAERLGLPFRTYRRHLTGGIARVCDALWRQEIYGDPSAAGRPRPALRL</sequence>
<accession>A0A0C5G6B1</accession>
<name>A0A0C5G6B1_9ACTN</name>
<dbReference type="KEGG" id="scw:TU94_24985"/>
<evidence type="ECO:0000313" key="1">
    <source>
        <dbReference type="EMBL" id="AJP04235.1"/>
    </source>
</evidence>
<dbReference type="PATRIC" id="fig|477245.3.peg.5273"/>
<evidence type="ECO:0000313" key="2">
    <source>
        <dbReference type="Proteomes" id="UP000032234"/>
    </source>
</evidence>
<gene>
    <name evidence="1" type="ORF">TU94_24985</name>
</gene>
<dbReference type="HOGENOM" id="CLU_2604425_0_0_11"/>
<organism evidence="1 2">
    <name type="scientific">Streptomyces cyaneogriseus subsp. noncyanogenus</name>
    <dbReference type="NCBI Taxonomy" id="477245"/>
    <lineage>
        <taxon>Bacteria</taxon>
        <taxon>Bacillati</taxon>
        <taxon>Actinomycetota</taxon>
        <taxon>Actinomycetes</taxon>
        <taxon>Kitasatosporales</taxon>
        <taxon>Streptomycetaceae</taxon>
        <taxon>Streptomyces</taxon>
    </lineage>
</organism>
<reference evidence="1 2" key="1">
    <citation type="submission" date="2015-02" db="EMBL/GenBank/DDBJ databases">
        <title>Genome sequence of thermotolerant Streptomyces cyaneogriseus subsp. Noncyanogenus NMWT1, the producer of nematocidal antibiotics nemadectin.</title>
        <authorList>
            <person name="Wang H."/>
            <person name="Li C."/>
            <person name="Xiang W."/>
            <person name="Wang X."/>
        </authorList>
    </citation>
    <scope>NUCLEOTIDE SEQUENCE [LARGE SCALE GENOMIC DNA]</scope>
    <source>
        <strain evidence="1 2">NMWT 1</strain>
    </source>
</reference>
<dbReference type="EMBL" id="CP010849">
    <property type="protein sequence ID" value="AJP04235.1"/>
    <property type="molecule type" value="Genomic_DNA"/>
</dbReference>
<protein>
    <submittedName>
        <fullName evidence="1">Uncharacterized protein</fullName>
    </submittedName>
</protein>
<dbReference type="Proteomes" id="UP000032234">
    <property type="component" value="Chromosome"/>
</dbReference>
<dbReference type="AlphaFoldDB" id="A0A0C5G6B1"/>
<proteinExistence type="predicted"/>
<keyword evidence="2" id="KW-1185">Reference proteome</keyword>